<evidence type="ECO:0008006" key="5">
    <source>
        <dbReference type="Google" id="ProtNLM"/>
    </source>
</evidence>
<dbReference type="PANTHER" id="PTHR45947:SF3">
    <property type="entry name" value="SULFOQUINOVOSYL TRANSFERASE SQD2"/>
    <property type="match status" value="1"/>
</dbReference>
<sequence length="375" mass="40831">MTSIFKDQSAESRVGTRALLIGTDLRLLSGGIAAVLPAYQSCLQSVHSSVRFVATHRAGSLYGKLSTFLFAVLTVLYEACVHRKRLVVYAHAGEWPSLVRKCVLLLVAGLAGAKTILHCHAPQWEVYREVSAWKRACLRWGLRRADVVTALTNYHARQIAAVYGEKVVVVPNPLTEELLEFALVSRVQHECSTTDVKMKVITLCRLAEGKGAEYVPSVARHVGGNVEFVIGGTGPLGEVLAAQVQNDSSLRNIQFAGWLTGPEKWRRLATSDVFFLPTRADALCTGFVEAMCLGLPVVTIDHGGNAEVVEDGVTGYVVRADSSDLSQRLGAAVTSLACSSKRQRFGVAAREYALRRYHPDVVKGTLRSIAKRLES</sequence>
<dbReference type="EMBL" id="QKWJ01000008">
    <property type="protein sequence ID" value="RDK10485.1"/>
    <property type="molecule type" value="Genomic_DNA"/>
</dbReference>
<comment type="caution">
    <text evidence="3">The sequence shown here is derived from an EMBL/GenBank/DDBJ whole genome shotgun (WGS) entry which is preliminary data.</text>
</comment>
<dbReference type="Gene3D" id="3.40.50.2000">
    <property type="entry name" value="Glycogen Phosphorylase B"/>
    <property type="match status" value="2"/>
</dbReference>
<feature type="domain" description="Glycosyl transferase family 1" evidence="1">
    <location>
        <begin position="199"/>
        <end position="351"/>
    </location>
</feature>
<proteinExistence type="predicted"/>
<dbReference type="AlphaFoldDB" id="A0A370NY24"/>
<keyword evidence="4" id="KW-1185">Reference proteome</keyword>
<evidence type="ECO:0000313" key="3">
    <source>
        <dbReference type="EMBL" id="RDK10485.1"/>
    </source>
</evidence>
<dbReference type="CDD" id="cd03801">
    <property type="entry name" value="GT4_PimA-like"/>
    <property type="match status" value="1"/>
</dbReference>
<evidence type="ECO:0000313" key="4">
    <source>
        <dbReference type="Proteomes" id="UP000255165"/>
    </source>
</evidence>
<dbReference type="InterPro" id="IPR050194">
    <property type="entry name" value="Glycosyltransferase_grp1"/>
</dbReference>
<evidence type="ECO:0000259" key="2">
    <source>
        <dbReference type="Pfam" id="PF13579"/>
    </source>
</evidence>
<reference evidence="4" key="1">
    <citation type="submission" date="2018-06" db="EMBL/GenBank/DDBJ databases">
        <authorList>
            <person name="Feng T."/>
            <person name="Jeon C.O."/>
        </authorList>
    </citation>
    <scope>NUCLEOTIDE SEQUENCE [LARGE SCALE GENOMIC DNA]</scope>
    <source>
        <strain evidence="4">S23</strain>
    </source>
</reference>
<feature type="domain" description="Glycosyltransferase subfamily 4-like N-terminal" evidence="2">
    <location>
        <begin position="48"/>
        <end position="172"/>
    </location>
</feature>
<dbReference type="Pfam" id="PF00534">
    <property type="entry name" value="Glycos_transf_1"/>
    <property type="match status" value="1"/>
</dbReference>
<dbReference type="InterPro" id="IPR028098">
    <property type="entry name" value="Glyco_trans_4-like_N"/>
</dbReference>
<dbReference type="PANTHER" id="PTHR45947">
    <property type="entry name" value="SULFOQUINOVOSYL TRANSFERASE SQD2"/>
    <property type="match status" value="1"/>
</dbReference>
<name>A0A370NY24_9BURK</name>
<dbReference type="SUPFAM" id="SSF53756">
    <property type="entry name" value="UDP-Glycosyltransferase/glycogen phosphorylase"/>
    <property type="match status" value="1"/>
</dbReference>
<gene>
    <name evidence="3" type="ORF">DN412_09505</name>
</gene>
<dbReference type="InterPro" id="IPR001296">
    <property type="entry name" value="Glyco_trans_1"/>
</dbReference>
<dbReference type="GO" id="GO:0016757">
    <property type="term" value="F:glycosyltransferase activity"/>
    <property type="evidence" value="ECO:0007669"/>
    <property type="project" value="InterPro"/>
</dbReference>
<accession>A0A370NY24</accession>
<organism evidence="3 4">
    <name type="scientific">Cupriavidus lacunae</name>
    <dbReference type="NCBI Taxonomy" id="2666307"/>
    <lineage>
        <taxon>Bacteria</taxon>
        <taxon>Pseudomonadati</taxon>
        <taxon>Pseudomonadota</taxon>
        <taxon>Betaproteobacteria</taxon>
        <taxon>Burkholderiales</taxon>
        <taxon>Burkholderiaceae</taxon>
        <taxon>Cupriavidus</taxon>
    </lineage>
</organism>
<protein>
    <recommendedName>
        <fullName evidence="5">Glycosyltransferase family 1 protein</fullName>
    </recommendedName>
</protein>
<dbReference type="Proteomes" id="UP000255165">
    <property type="component" value="Unassembled WGS sequence"/>
</dbReference>
<evidence type="ECO:0000259" key="1">
    <source>
        <dbReference type="Pfam" id="PF00534"/>
    </source>
</evidence>
<dbReference type="Pfam" id="PF13579">
    <property type="entry name" value="Glyco_trans_4_4"/>
    <property type="match status" value="1"/>
</dbReference>